<dbReference type="PROSITE" id="PS51387">
    <property type="entry name" value="FAD_PCMH"/>
    <property type="match status" value="1"/>
</dbReference>
<evidence type="ECO:0000256" key="16">
    <source>
        <dbReference type="ARBA" id="ARBA00023316"/>
    </source>
</evidence>
<evidence type="ECO:0000313" key="21">
    <source>
        <dbReference type="EMBL" id="SKA39839.1"/>
    </source>
</evidence>
<feature type="active site" description="Proton donor" evidence="19">
    <location>
        <position position="237"/>
    </location>
</feature>
<keyword evidence="9 19" id="KW-0285">Flavoprotein</keyword>
<dbReference type="PANTHER" id="PTHR21071:SF4">
    <property type="entry name" value="UDP-N-ACETYLENOLPYRUVOYLGLUCOSAMINE REDUCTASE"/>
    <property type="match status" value="1"/>
</dbReference>
<comment type="catalytic activity">
    <reaction evidence="18 19">
        <text>UDP-N-acetyl-alpha-D-muramate + NADP(+) = UDP-N-acetyl-3-O-(1-carboxyvinyl)-alpha-D-glucosamine + NADPH + H(+)</text>
        <dbReference type="Rhea" id="RHEA:12248"/>
        <dbReference type="ChEBI" id="CHEBI:15378"/>
        <dbReference type="ChEBI" id="CHEBI:57783"/>
        <dbReference type="ChEBI" id="CHEBI:58349"/>
        <dbReference type="ChEBI" id="CHEBI:68483"/>
        <dbReference type="ChEBI" id="CHEBI:70757"/>
        <dbReference type="EC" id="1.3.1.98"/>
    </reaction>
</comment>
<dbReference type="GO" id="GO:0071555">
    <property type="term" value="P:cell wall organization"/>
    <property type="evidence" value="ECO:0007669"/>
    <property type="project" value="UniProtKB-KW"/>
</dbReference>
<organism evidence="21 22">
    <name type="scientific">Chitinophaga eiseniae</name>
    <dbReference type="NCBI Taxonomy" id="634771"/>
    <lineage>
        <taxon>Bacteria</taxon>
        <taxon>Pseudomonadati</taxon>
        <taxon>Bacteroidota</taxon>
        <taxon>Chitinophagia</taxon>
        <taxon>Chitinophagales</taxon>
        <taxon>Chitinophagaceae</taxon>
        <taxon>Chitinophaga</taxon>
    </lineage>
</organism>
<evidence type="ECO:0000256" key="14">
    <source>
        <dbReference type="ARBA" id="ARBA00023002"/>
    </source>
</evidence>
<evidence type="ECO:0000256" key="11">
    <source>
        <dbReference type="ARBA" id="ARBA00022857"/>
    </source>
</evidence>
<dbReference type="GO" id="GO:0051301">
    <property type="term" value="P:cell division"/>
    <property type="evidence" value="ECO:0007669"/>
    <property type="project" value="UniProtKB-KW"/>
</dbReference>
<accession>A0A1T4THZ5</accession>
<evidence type="ECO:0000256" key="3">
    <source>
        <dbReference type="ARBA" id="ARBA00004496"/>
    </source>
</evidence>
<evidence type="ECO:0000256" key="15">
    <source>
        <dbReference type="ARBA" id="ARBA00023306"/>
    </source>
</evidence>
<dbReference type="Pfam" id="PF02873">
    <property type="entry name" value="MurB_C"/>
    <property type="match status" value="1"/>
</dbReference>
<dbReference type="EC" id="1.3.1.98" evidence="5 19"/>
<evidence type="ECO:0000256" key="8">
    <source>
        <dbReference type="ARBA" id="ARBA00022618"/>
    </source>
</evidence>
<keyword evidence="7 19" id="KW-0963">Cytoplasm</keyword>
<dbReference type="Gene3D" id="3.90.78.10">
    <property type="entry name" value="UDP-N-acetylenolpyruvoylglucosamine reductase, C-terminal domain"/>
    <property type="match status" value="1"/>
</dbReference>
<dbReference type="UniPathway" id="UPA00219"/>
<evidence type="ECO:0000256" key="6">
    <source>
        <dbReference type="ARBA" id="ARBA00015188"/>
    </source>
</evidence>
<comment type="subcellular location">
    <subcellularLocation>
        <location evidence="3 19">Cytoplasm</location>
    </subcellularLocation>
</comment>
<feature type="active site" evidence="19">
    <location>
        <position position="163"/>
    </location>
</feature>
<evidence type="ECO:0000259" key="20">
    <source>
        <dbReference type="PROSITE" id="PS51387"/>
    </source>
</evidence>
<evidence type="ECO:0000256" key="2">
    <source>
        <dbReference type="ARBA" id="ARBA00003921"/>
    </source>
</evidence>
<keyword evidence="8 19" id="KW-0132">Cell division</keyword>
<evidence type="ECO:0000256" key="9">
    <source>
        <dbReference type="ARBA" id="ARBA00022630"/>
    </source>
</evidence>
<dbReference type="HAMAP" id="MF_00037">
    <property type="entry name" value="MurB"/>
    <property type="match status" value="1"/>
</dbReference>
<dbReference type="NCBIfam" id="NF010478">
    <property type="entry name" value="PRK13903.1"/>
    <property type="match status" value="1"/>
</dbReference>
<dbReference type="NCBIfam" id="NF000755">
    <property type="entry name" value="PRK00046.1"/>
    <property type="match status" value="1"/>
</dbReference>
<keyword evidence="15 19" id="KW-0131">Cell cycle</keyword>
<dbReference type="NCBIfam" id="TIGR00179">
    <property type="entry name" value="murB"/>
    <property type="match status" value="1"/>
</dbReference>
<protein>
    <recommendedName>
        <fullName evidence="6 19">UDP-N-acetylenolpyruvoylglucosamine reductase</fullName>
        <ecNumber evidence="5 19">1.3.1.98</ecNumber>
    </recommendedName>
    <alternativeName>
        <fullName evidence="17 19">UDP-N-acetylmuramate dehydrogenase</fullName>
    </alternativeName>
</protein>
<evidence type="ECO:0000313" key="22">
    <source>
        <dbReference type="Proteomes" id="UP000190367"/>
    </source>
</evidence>
<evidence type="ECO:0000256" key="5">
    <source>
        <dbReference type="ARBA" id="ARBA00012518"/>
    </source>
</evidence>
<dbReference type="Gene3D" id="3.30.43.10">
    <property type="entry name" value="Uridine Diphospho-n-acetylenolpyruvylglucosamine Reductase, domain 2"/>
    <property type="match status" value="1"/>
</dbReference>
<comment type="function">
    <text evidence="2 19">Cell wall formation.</text>
</comment>
<dbReference type="AlphaFoldDB" id="A0A1T4THZ5"/>
<keyword evidence="10 19" id="KW-0274">FAD</keyword>
<dbReference type="SUPFAM" id="SSF56176">
    <property type="entry name" value="FAD-binding/transporter-associated domain-like"/>
    <property type="match status" value="1"/>
</dbReference>
<dbReference type="Pfam" id="PF01565">
    <property type="entry name" value="FAD_binding_4"/>
    <property type="match status" value="1"/>
</dbReference>
<dbReference type="EMBL" id="FUWZ01000005">
    <property type="protein sequence ID" value="SKA39839.1"/>
    <property type="molecule type" value="Genomic_DNA"/>
</dbReference>
<dbReference type="PANTHER" id="PTHR21071">
    <property type="entry name" value="UDP-N-ACETYLENOLPYRUVOYLGLUCOSAMINE REDUCTASE"/>
    <property type="match status" value="1"/>
</dbReference>
<keyword evidence="14 19" id="KW-0560">Oxidoreductase</keyword>
<dbReference type="GO" id="GO:0008762">
    <property type="term" value="F:UDP-N-acetylmuramate dehydrogenase activity"/>
    <property type="evidence" value="ECO:0007669"/>
    <property type="project" value="UniProtKB-UniRule"/>
</dbReference>
<gene>
    <name evidence="19" type="primary">murB</name>
    <name evidence="21" type="ORF">SAMN04488128_10572</name>
</gene>
<dbReference type="InterPro" id="IPR006094">
    <property type="entry name" value="Oxid_FAD_bind_N"/>
</dbReference>
<dbReference type="InterPro" id="IPR016166">
    <property type="entry name" value="FAD-bd_PCMH"/>
</dbReference>
<dbReference type="InterPro" id="IPR016167">
    <property type="entry name" value="FAD-bd_PCMH_sub1"/>
</dbReference>
<dbReference type="GO" id="GO:0009252">
    <property type="term" value="P:peptidoglycan biosynthetic process"/>
    <property type="evidence" value="ECO:0007669"/>
    <property type="project" value="UniProtKB-UniRule"/>
</dbReference>
<keyword evidence="22" id="KW-1185">Reference proteome</keyword>
<name>A0A1T4THZ5_9BACT</name>
<keyword evidence="11 19" id="KW-0521">NADP</keyword>
<reference evidence="22" key="1">
    <citation type="submission" date="2017-02" db="EMBL/GenBank/DDBJ databases">
        <authorList>
            <person name="Varghese N."/>
            <person name="Submissions S."/>
        </authorList>
    </citation>
    <scope>NUCLEOTIDE SEQUENCE [LARGE SCALE GENOMIC DNA]</scope>
    <source>
        <strain evidence="22">DSM 22224</strain>
    </source>
</reference>
<dbReference type="Gene3D" id="3.30.465.10">
    <property type="match status" value="1"/>
</dbReference>
<keyword evidence="12 19" id="KW-0133">Cell shape</keyword>
<dbReference type="InterPro" id="IPR003170">
    <property type="entry name" value="MurB"/>
</dbReference>
<keyword evidence="16 19" id="KW-0961">Cell wall biogenesis/degradation</keyword>
<dbReference type="InterPro" id="IPR036318">
    <property type="entry name" value="FAD-bd_PCMH-like_sf"/>
</dbReference>
<dbReference type="GO" id="GO:0008360">
    <property type="term" value="P:regulation of cell shape"/>
    <property type="evidence" value="ECO:0007669"/>
    <property type="project" value="UniProtKB-KW"/>
</dbReference>
<feature type="active site" evidence="19">
    <location>
        <position position="333"/>
    </location>
</feature>
<dbReference type="GO" id="GO:0071949">
    <property type="term" value="F:FAD binding"/>
    <property type="evidence" value="ECO:0007669"/>
    <property type="project" value="InterPro"/>
</dbReference>
<comment type="similarity">
    <text evidence="19">Belongs to the MurB family.</text>
</comment>
<dbReference type="GO" id="GO:0005829">
    <property type="term" value="C:cytosol"/>
    <property type="evidence" value="ECO:0007669"/>
    <property type="project" value="TreeGrafter"/>
</dbReference>
<sequence>MVSENVLLQPYNTFGIAATSRYFASFDSEAALLALLDEPRAKGLPRMILGGGSNILFTQDFDGLMLKNEIKGMKVVSEDNDHVYVKAGAGENWHGFVRYCLAADMAGVENLSLIPGNVGASPMQNIGAYGVEIKDTFHSLEALHLEDRRVITFSNNDCAFGYRESVFKKQYRNQFVILSVTYRLNKVPRFNTSYGAINEELERMGVKELSIQAISQAVINIRTSKLPDPAKIGNAGSFFKNPSVDAVQYERLKAAFPQVVAYPLADGYFKLAAGWLIEQCGWKGYREGDAGVHAKQALVLVNYGHAKGSEIYALSRQVVDSVKEKFGVELEREVNIL</sequence>
<dbReference type="SUPFAM" id="SSF56194">
    <property type="entry name" value="Uridine diphospho-N-Acetylenolpyruvylglucosamine reductase, MurB, C-terminal domain"/>
    <property type="match status" value="1"/>
</dbReference>
<comment type="pathway">
    <text evidence="4 19">Cell wall biogenesis; peptidoglycan biosynthesis.</text>
</comment>
<dbReference type="RefSeq" id="WP_235021633.1">
    <property type="nucleotide sequence ID" value="NZ_FUWZ01000005.1"/>
</dbReference>
<evidence type="ECO:0000256" key="17">
    <source>
        <dbReference type="ARBA" id="ARBA00031026"/>
    </source>
</evidence>
<feature type="domain" description="FAD-binding PCMH-type" evidence="20">
    <location>
        <begin position="15"/>
        <end position="187"/>
    </location>
</feature>
<evidence type="ECO:0000256" key="19">
    <source>
        <dbReference type="HAMAP-Rule" id="MF_00037"/>
    </source>
</evidence>
<keyword evidence="13 19" id="KW-0573">Peptidoglycan synthesis</keyword>
<dbReference type="Proteomes" id="UP000190367">
    <property type="component" value="Unassembled WGS sequence"/>
</dbReference>
<dbReference type="InterPro" id="IPR036635">
    <property type="entry name" value="MurB_C_sf"/>
</dbReference>
<evidence type="ECO:0000256" key="4">
    <source>
        <dbReference type="ARBA" id="ARBA00004752"/>
    </source>
</evidence>
<evidence type="ECO:0000256" key="13">
    <source>
        <dbReference type="ARBA" id="ARBA00022984"/>
    </source>
</evidence>
<dbReference type="InterPro" id="IPR011601">
    <property type="entry name" value="MurB_C"/>
</dbReference>
<evidence type="ECO:0000256" key="7">
    <source>
        <dbReference type="ARBA" id="ARBA00022490"/>
    </source>
</evidence>
<evidence type="ECO:0000256" key="1">
    <source>
        <dbReference type="ARBA" id="ARBA00001974"/>
    </source>
</evidence>
<evidence type="ECO:0000256" key="12">
    <source>
        <dbReference type="ARBA" id="ARBA00022960"/>
    </source>
</evidence>
<evidence type="ECO:0000256" key="10">
    <source>
        <dbReference type="ARBA" id="ARBA00022827"/>
    </source>
</evidence>
<dbReference type="STRING" id="634771.SAMN04488128_10572"/>
<proteinExistence type="inferred from homology"/>
<evidence type="ECO:0000256" key="18">
    <source>
        <dbReference type="ARBA" id="ARBA00048914"/>
    </source>
</evidence>
<comment type="cofactor">
    <cofactor evidence="1 19">
        <name>FAD</name>
        <dbReference type="ChEBI" id="CHEBI:57692"/>
    </cofactor>
</comment>
<dbReference type="InterPro" id="IPR016169">
    <property type="entry name" value="FAD-bd_PCMH_sub2"/>
</dbReference>